<dbReference type="AlphaFoldDB" id="C9YBP9"/>
<sequence>MTPAYIVFIKEKTIDAAELDNYRAKVGKSFEGHLLEFCATYGRQEVLEGAPAEGMVLLKFPDWDSAKRWYHGPAYQEAARHRFAGAVYQAILVEGRASEPAPAEDNDDR</sequence>
<dbReference type="PANTHER" id="PTHR41521">
    <property type="match status" value="1"/>
</dbReference>
<dbReference type="PANTHER" id="PTHR41521:SF4">
    <property type="entry name" value="BLR0684 PROTEIN"/>
    <property type="match status" value="1"/>
</dbReference>
<keyword evidence="2" id="KW-0808">Transferase</keyword>
<gene>
    <name evidence="2" type="ORF">Csp_A15500</name>
</gene>
<dbReference type="InterPro" id="IPR010753">
    <property type="entry name" value="DUF1330"/>
</dbReference>
<dbReference type="Pfam" id="PF07045">
    <property type="entry name" value="DUF1330"/>
    <property type="match status" value="1"/>
</dbReference>
<evidence type="ECO:0000259" key="1">
    <source>
        <dbReference type="Pfam" id="PF07045"/>
    </source>
</evidence>
<dbReference type="GO" id="GO:0008483">
    <property type="term" value="F:transaminase activity"/>
    <property type="evidence" value="ECO:0007669"/>
    <property type="project" value="UniProtKB-KW"/>
</dbReference>
<feature type="domain" description="DUF1330" evidence="1">
    <location>
        <begin position="4"/>
        <end position="95"/>
    </location>
</feature>
<organism evidence="2">
    <name type="scientific">Curvibacter symbiont subsp. Hydra magnipapillata</name>
    <dbReference type="NCBI Taxonomy" id="667019"/>
    <lineage>
        <taxon>Bacteria</taxon>
        <taxon>Pseudomonadati</taxon>
        <taxon>Pseudomonadota</taxon>
        <taxon>Betaproteobacteria</taxon>
        <taxon>Burkholderiales</taxon>
        <taxon>Comamonadaceae</taxon>
        <taxon>Curvibacter</taxon>
    </lineage>
</organism>
<dbReference type="InterPro" id="IPR011008">
    <property type="entry name" value="Dimeric_a/b-barrel"/>
</dbReference>
<dbReference type="SUPFAM" id="SSF54909">
    <property type="entry name" value="Dimeric alpha+beta barrel"/>
    <property type="match status" value="1"/>
</dbReference>
<dbReference type="EMBL" id="FN543104">
    <property type="protein sequence ID" value="CBA30107.1"/>
    <property type="molecule type" value="Genomic_DNA"/>
</dbReference>
<proteinExistence type="predicted"/>
<dbReference type="Gene3D" id="3.30.70.100">
    <property type="match status" value="1"/>
</dbReference>
<evidence type="ECO:0000313" key="2">
    <source>
        <dbReference type="EMBL" id="CBA30107.1"/>
    </source>
</evidence>
<keyword evidence="2" id="KW-0032">Aminotransferase</keyword>
<reference evidence="2" key="1">
    <citation type="journal article" date="2010" name="Nature">
        <title>The dynamic genome of Hydra.</title>
        <authorList>
            <person name="Chapman J.A."/>
            <person name="Kirkness E.F."/>
            <person name="Simakov O."/>
            <person name="Hampson S.E."/>
            <person name="Mitros T."/>
            <person name="Weinmaier T."/>
            <person name="Rattei T."/>
            <person name="Balasubramanian P.G."/>
            <person name="Borman J."/>
            <person name="Busam D."/>
            <person name="Disbennett K."/>
            <person name="Pfannkoch C."/>
            <person name="Sumin N."/>
            <person name="Sutton G."/>
            <person name="Viswanathan L."/>
            <person name="Walenz B."/>
            <person name="Goodstein D.M."/>
            <person name="Hellsten U."/>
            <person name="Kawashima T."/>
            <person name="Prochnik S.E."/>
            <person name="Putnam N.H."/>
            <person name="Shu S."/>
            <person name="Blumberg B."/>
            <person name="Dana C.E."/>
            <person name="Gee L."/>
            <person name="Kibler D.F."/>
            <person name="Law L."/>
            <person name="Lindgens D."/>
            <person name="Martinez D.E."/>
            <person name="Peng J."/>
            <person name="Wigge P.A."/>
            <person name="Bertulat B."/>
            <person name="Guder C."/>
            <person name="Nakamura Y."/>
            <person name="Ozbek S."/>
            <person name="Watanabe H."/>
            <person name="Khalturin K."/>
            <person name="Hemmrich G."/>
            <person name="Franke A."/>
            <person name="Augustin R."/>
            <person name="Fraune S."/>
            <person name="Hayakawa E."/>
            <person name="Hayakawa S."/>
            <person name="Hirose M."/>
            <person name="Hwang J."/>
            <person name="Ikeo K."/>
            <person name="Nishimiya-Fujisawa C."/>
            <person name="Ogura A."/>
            <person name="Takahashi T."/>
            <person name="Steinmetz P.R."/>
            <person name="Zhang X."/>
            <person name="Aufschnaiter R."/>
            <person name="Eder M.K."/>
            <person name="Gorny A.K."/>
            <person name="Salvenmoser W."/>
            <person name="Heimberg A.M."/>
            <person name="Wheeler B.M."/>
            <person name="Peterson K.J."/>
            <person name="Boettger A."/>
            <person name="Tischler P."/>
            <person name="Wolf A."/>
            <person name="Gojobori T."/>
            <person name="Remington K.A."/>
            <person name="Strausberg R.L."/>
            <person name="Venter J."/>
            <person name="Technau U."/>
            <person name="Hobmayer B."/>
            <person name="Bosch T.C."/>
            <person name="Holstein T.W."/>
            <person name="Fujisawa T."/>
            <person name="Bode H.R."/>
            <person name="David C.N."/>
            <person name="Rokhsar D.S."/>
            <person name="Steele R.E."/>
        </authorList>
    </citation>
    <scope>NUCLEOTIDE SEQUENCE</scope>
</reference>
<protein>
    <recommendedName>
        <fullName evidence="1">DUF1330 domain-containing protein</fullName>
    </recommendedName>
</protein>
<name>C9YBP9_CURXX</name>
<accession>C9YBP9</accession>